<dbReference type="Proteomes" id="UP001167796">
    <property type="component" value="Unassembled WGS sequence"/>
</dbReference>
<protein>
    <submittedName>
        <fullName evidence="4">DUF4041 domain-containing protein</fullName>
    </submittedName>
</protein>
<feature type="coiled-coil region" evidence="1">
    <location>
        <begin position="32"/>
        <end position="126"/>
    </location>
</feature>
<keyword evidence="1" id="KW-0175">Coiled coil</keyword>
<dbReference type="InterPro" id="IPR025280">
    <property type="entry name" value="SNIPE"/>
</dbReference>
<evidence type="ECO:0000256" key="2">
    <source>
        <dbReference type="SAM" id="Phobius"/>
    </source>
</evidence>
<evidence type="ECO:0000256" key="1">
    <source>
        <dbReference type="SAM" id="Coils"/>
    </source>
</evidence>
<evidence type="ECO:0000313" key="5">
    <source>
        <dbReference type="Proteomes" id="UP001167796"/>
    </source>
</evidence>
<sequence>MNTALILGLVCAALAIGLYLIWKKGKLHVADRDAARQERDAARAQIGALEERFRPVVDADAEGQRIVREATAERARITQELADTRDRLTQNISTLADQQEIQQQEQRDLQKRINELQAEFAALDEQSNLQSFGFYKPKFDFVTSVEYQQKLEHTRIAQKNLITAGTAATCSTEWTVNGSVVEGRKNTAQYLKLILRAFNGECDAAIARVKFNNVGVMESRIRKSYEAINKISKSQHSSLSESYLDLRLRELYLIHEVQEKIQEEKEVQRQVREQMREEEIAQRELEKARTDAEKEEKRYADALRKAQIEVEQATGEKQQKLLAQIAQLQQQLTQAQQVKQRAISQAQLTRSGHVYVISNIGSFGEDVYKIGMTRRLEPLDRVKELGDASVPFQFDVHAVIYCDDAPKLENTLHRLFHHRRLNRINERKEFFRVTLTEIAEAVNANHGEIDFLHEAEAQEYRKTMALLSEAQAV</sequence>
<keyword evidence="5" id="KW-1185">Reference proteome</keyword>
<dbReference type="InterPro" id="IPR018306">
    <property type="entry name" value="Phage_T5_Orf172_DNA-bd"/>
</dbReference>
<proteinExistence type="predicted"/>
<evidence type="ECO:0000313" key="4">
    <source>
        <dbReference type="EMBL" id="MDO7848512.1"/>
    </source>
</evidence>
<keyword evidence="2" id="KW-0472">Membrane</keyword>
<accession>A0ABT9AIJ2</accession>
<dbReference type="Pfam" id="PF13455">
    <property type="entry name" value="MUG113"/>
    <property type="match status" value="1"/>
</dbReference>
<feature type="transmembrane region" description="Helical" evidence="2">
    <location>
        <begin position="6"/>
        <end position="22"/>
    </location>
</feature>
<organism evidence="4 5">
    <name type="scientific">Hymenobacter mellowenesis</name>
    <dbReference type="NCBI Taxonomy" id="3063995"/>
    <lineage>
        <taxon>Bacteria</taxon>
        <taxon>Pseudomonadati</taxon>
        <taxon>Bacteroidota</taxon>
        <taxon>Cytophagia</taxon>
        <taxon>Cytophagales</taxon>
        <taxon>Hymenobacteraceae</taxon>
        <taxon>Hymenobacter</taxon>
    </lineage>
</organism>
<gene>
    <name evidence="4" type="ORF">Q5H92_19250</name>
</gene>
<dbReference type="RefSeq" id="WP_305013189.1">
    <property type="nucleotide sequence ID" value="NZ_JAUQSX010000011.1"/>
</dbReference>
<reference evidence="4" key="1">
    <citation type="submission" date="2023-07" db="EMBL/GenBank/DDBJ databases">
        <authorList>
            <person name="Kim M.K."/>
        </authorList>
    </citation>
    <scope>NUCLEOTIDE SEQUENCE</scope>
    <source>
        <strain evidence="4">M29</strain>
    </source>
</reference>
<dbReference type="SMART" id="SM00974">
    <property type="entry name" value="T5orf172"/>
    <property type="match status" value="1"/>
</dbReference>
<dbReference type="Pfam" id="PF13250">
    <property type="entry name" value="SNIPE"/>
    <property type="match status" value="1"/>
</dbReference>
<name>A0ABT9AIJ2_9BACT</name>
<keyword evidence="2" id="KW-0812">Transmembrane</keyword>
<comment type="caution">
    <text evidence="4">The sequence shown here is derived from an EMBL/GenBank/DDBJ whole genome shotgun (WGS) entry which is preliminary data.</text>
</comment>
<evidence type="ECO:0000259" key="3">
    <source>
        <dbReference type="SMART" id="SM00974"/>
    </source>
</evidence>
<dbReference type="EMBL" id="JAUQSX010000011">
    <property type="protein sequence ID" value="MDO7848512.1"/>
    <property type="molecule type" value="Genomic_DNA"/>
</dbReference>
<feature type="domain" description="Bacteriophage T5 Orf172 DNA-binding" evidence="3">
    <location>
        <begin position="362"/>
        <end position="445"/>
    </location>
</feature>
<feature type="coiled-coil region" evidence="1">
    <location>
        <begin position="254"/>
        <end position="345"/>
    </location>
</feature>
<keyword evidence="2" id="KW-1133">Transmembrane helix</keyword>